<protein>
    <recommendedName>
        <fullName evidence="1">Mutator-like transposase domain-containing protein</fullName>
    </recommendedName>
</protein>
<evidence type="ECO:0000259" key="1">
    <source>
        <dbReference type="Pfam" id="PF20700"/>
    </source>
</evidence>
<dbReference type="EMBL" id="JARBHB010000007">
    <property type="protein sequence ID" value="KAJ8878208.1"/>
    <property type="molecule type" value="Genomic_DNA"/>
</dbReference>
<keyword evidence="3" id="KW-1185">Reference proteome</keyword>
<evidence type="ECO:0000313" key="3">
    <source>
        <dbReference type="Proteomes" id="UP001159363"/>
    </source>
</evidence>
<accession>A0ABQ9H1Q1</accession>
<name>A0ABQ9H1Q1_9NEOP</name>
<proteinExistence type="predicted"/>
<dbReference type="Pfam" id="PF20700">
    <property type="entry name" value="Mutator"/>
    <property type="match status" value="1"/>
</dbReference>
<comment type="caution">
    <text evidence="2">The sequence shown here is derived from an EMBL/GenBank/DDBJ whole genome shotgun (WGS) entry which is preliminary data.</text>
</comment>
<dbReference type="Proteomes" id="UP001159363">
    <property type="component" value="Chromosome 6"/>
</dbReference>
<gene>
    <name evidence="2" type="ORF">PR048_018785</name>
</gene>
<feature type="domain" description="Mutator-like transposase" evidence="1">
    <location>
        <begin position="1"/>
        <end position="42"/>
    </location>
</feature>
<evidence type="ECO:0000313" key="2">
    <source>
        <dbReference type="EMBL" id="KAJ8878208.1"/>
    </source>
</evidence>
<organism evidence="2 3">
    <name type="scientific">Dryococelus australis</name>
    <dbReference type="NCBI Taxonomy" id="614101"/>
    <lineage>
        <taxon>Eukaryota</taxon>
        <taxon>Metazoa</taxon>
        <taxon>Ecdysozoa</taxon>
        <taxon>Arthropoda</taxon>
        <taxon>Hexapoda</taxon>
        <taxon>Insecta</taxon>
        <taxon>Pterygota</taxon>
        <taxon>Neoptera</taxon>
        <taxon>Polyneoptera</taxon>
        <taxon>Phasmatodea</taxon>
        <taxon>Verophasmatodea</taxon>
        <taxon>Anareolatae</taxon>
        <taxon>Phasmatidae</taxon>
        <taxon>Eurycanthinae</taxon>
        <taxon>Dryococelus</taxon>
    </lineage>
</organism>
<sequence>MEAVIIVEVFKCSVAMYGVKYHQLIGDEDSSVMRQLDKAKRYVVLRKTLSDRLQHFRCAITRAIRYRESQVGINEEQHIRELCTDFQNGPFHVFGDHSKCPARGYFCNGFRSGNECIIPNVKSVGKWDEIMPANDILSHNSESLLKNMTKDRA</sequence>
<dbReference type="InterPro" id="IPR049012">
    <property type="entry name" value="Mutator_transp_dom"/>
</dbReference>
<reference evidence="2 3" key="1">
    <citation type="submission" date="2023-02" db="EMBL/GenBank/DDBJ databases">
        <title>LHISI_Scaffold_Assembly.</title>
        <authorList>
            <person name="Stuart O.P."/>
            <person name="Cleave R."/>
            <person name="Magrath M.J.L."/>
            <person name="Mikheyev A.S."/>
        </authorList>
    </citation>
    <scope>NUCLEOTIDE SEQUENCE [LARGE SCALE GENOMIC DNA]</scope>
    <source>
        <strain evidence="2">Daus_M_001</strain>
        <tissue evidence="2">Leg muscle</tissue>
    </source>
</reference>